<dbReference type="InterPro" id="IPR041577">
    <property type="entry name" value="RT_RNaseH_2"/>
</dbReference>
<name>A0AA39VKT9_ACESA</name>
<reference evidence="2" key="1">
    <citation type="journal article" date="2022" name="Plant J.">
        <title>Strategies of tolerance reflected in two North American maple genomes.</title>
        <authorList>
            <person name="McEvoy S.L."/>
            <person name="Sezen U.U."/>
            <person name="Trouern-Trend A."/>
            <person name="McMahon S.M."/>
            <person name="Schaberg P.G."/>
            <person name="Yang J."/>
            <person name="Wegrzyn J.L."/>
            <person name="Swenson N.G."/>
        </authorList>
    </citation>
    <scope>NUCLEOTIDE SEQUENCE</scope>
    <source>
        <strain evidence="2">NS2018</strain>
    </source>
</reference>
<dbReference type="PANTHER" id="PTHR48475">
    <property type="entry name" value="RIBONUCLEASE H"/>
    <property type="match status" value="1"/>
</dbReference>
<dbReference type="InterPro" id="IPR043502">
    <property type="entry name" value="DNA/RNA_pol_sf"/>
</dbReference>
<dbReference type="Pfam" id="PF17919">
    <property type="entry name" value="RT_RNaseH_2"/>
    <property type="match status" value="1"/>
</dbReference>
<feature type="domain" description="Reverse transcriptase/retrotransposon-derived protein RNase H-like" evidence="1">
    <location>
        <begin position="111"/>
        <end position="209"/>
    </location>
</feature>
<accession>A0AA39VKT9</accession>
<dbReference type="AlphaFoldDB" id="A0AA39VKT9"/>
<reference evidence="2" key="2">
    <citation type="submission" date="2023-06" db="EMBL/GenBank/DDBJ databases">
        <authorList>
            <person name="Swenson N.G."/>
            <person name="Wegrzyn J.L."/>
            <person name="Mcevoy S.L."/>
        </authorList>
    </citation>
    <scope>NUCLEOTIDE SEQUENCE</scope>
    <source>
        <strain evidence="2">NS2018</strain>
        <tissue evidence="2">Leaf</tissue>
    </source>
</reference>
<dbReference type="Proteomes" id="UP001168877">
    <property type="component" value="Unassembled WGS sequence"/>
</dbReference>
<dbReference type="InterPro" id="IPR043128">
    <property type="entry name" value="Rev_trsase/Diguanyl_cyclase"/>
</dbReference>
<dbReference type="SUPFAM" id="SSF56672">
    <property type="entry name" value="DNA/RNA polymerases"/>
    <property type="match status" value="1"/>
</dbReference>
<dbReference type="PANTHER" id="PTHR48475:SF2">
    <property type="entry name" value="RIBONUCLEASE H"/>
    <property type="match status" value="1"/>
</dbReference>
<proteinExistence type="predicted"/>
<protein>
    <recommendedName>
        <fullName evidence="1">Reverse transcriptase/retrotransposon-derived protein RNase H-like domain-containing protein</fullName>
    </recommendedName>
</protein>
<sequence length="220" mass="25380">MLVDATAGHELLSFMDAYFGYNQILMHPDDQEKTAFVTERGKFLGYLVTQRGVEANLDQIRSIEDIESSRCIKDVQKLTGRVAALNRFISKSSERCHPFFNTLRKNKTFEWNDDCERALQDLKTYLKSPPLLSKPKDDETLLVYLAVSDTAVSVVLVREEDNNQHPVYYISKALLDAETRYSRLEKLALALVVTARKLRPYFQCHSIKVLTIYLLKEYFA</sequence>
<evidence type="ECO:0000313" key="3">
    <source>
        <dbReference type="Proteomes" id="UP001168877"/>
    </source>
</evidence>
<dbReference type="Gene3D" id="3.30.70.270">
    <property type="match status" value="1"/>
</dbReference>
<comment type="caution">
    <text evidence="2">The sequence shown here is derived from an EMBL/GenBank/DDBJ whole genome shotgun (WGS) entry which is preliminary data.</text>
</comment>
<evidence type="ECO:0000259" key="1">
    <source>
        <dbReference type="Pfam" id="PF17919"/>
    </source>
</evidence>
<evidence type="ECO:0000313" key="2">
    <source>
        <dbReference type="EMBL" id="KAK0589524.1"/>
    </source>
</evidence>
<dbReference type="EMBL" id="JAUESC010000381">
    <property type="protein sequence ID" value="KAK0589524.1"/>
    <property type="molecule type" value="Genomic_DNA"/>
</dbReference>
<keyword evidence="3" id="KW-1185">Reference proteome</keyword>
<gene>
    <name evidence="2" type="ORF">LWI29_015415</name>
</gene>
<organism evidence="2 3">
    <name type="scientific">Acer saccharum</name>
    <name type="common">Sugar maple</name>
    <dbReference type="NCBI Taxonomy" id="4024"/>
    <lineage>
        <taxon>Eukaryota</taxon>
        <taxon>Viridiplantae</taxon>
        <taxon>Streptophyta</taxon>
        <taxon>Embryophyta</taxon>
        <taxon>Tracheophyta</taxon>
        <taxon>Spermatophyta</taxon>
        <taxon>Magnoliopsida</taxon>
        <taxon>eudicotyledons</taxon>
        <taxon>Gunneridae</taxon>
        <taxon>Pentapetalae</taxon>
        <taxon>rosids</taxon>
        <taxon>malvids</taxon>
        <taxon>Sapindales</taxon>
        <taxon>Sapindaceae</taxon>
        <taxon>Hippocastanoideae</taxon>
        <taxon>Acereae</taxon>
        <taxon>Acer</taxon>
    </lineage>
</organism>